<sequence length="353" mass="38525">MLACSAPLLAQQPTAVIAARASLMPWSDPLSSLGTLRADESVTLSATVTETVRELNFQDGQAVVADRLLVRLADDEAQANLRAAEAQRDERRNAVNRLSQLQDRNLAPRADVEDARARLRQIEAEIQALEAQLADYRIHAPFDGVVGFRNVSVGTLVTPGTELVTLDKLDVMKLDFTLPEIALGQIAPGLPLTATSAAYPDTIFEGEIASIGTRVDPTSRSVTVRAELDNPALRLRPGMLMNVEVLREPREALVIPESALIPEGRRQYVLVLDEADQYRVARREIAIGARREGEVEVLDGLSADDLVVAHGTERVRDGQPARLLGILDDDTSVPELLRQDRERDAINDEEVGG</sequence>
<accession>A0A1G8MYM8</accession>
<evidence type="ECO:0000259" key="4">
    <source>
        <dbReference type="Pfam" id="PF25954"/>
    </source>
</evidence>
<dbReference type="AlphaFoldDB" id="A0A1G8MYM8"/>
<dbReference type="Gene3D" id="2.40.50.100">
    <property type="match status" value="1"/>
</dbReference>
<dbReference type="SUPFAM" id="SSF111369">
    <property type="entry name" value="HlyD-like secretion proteins"/>
    <property type="match status" value="1"/>
</dbReference>
<feature type="domain" description="CusB-like beta-barrel" evidence="4">
    <location>
        <begin position="175"/>
        <end position="245"/>
    </location>
</feature>
<dbReference type="InterPro" id="IPR006143">
    <property type="entry name" value="RND_pump_MFP"/>
</dbReference>
<dbReference type="STRING" id="376427.SAMN04487954_101169"/>
<feature type="coiled-coil region" evidence="2">
    <location>
        <begin position="69"/>
        <end position="139"/>
    </location>
</feature>
<evidence type="ECO:0000313" key="7">
    <source>
        <dbReference type="Proteomes" id="UP000198525"/>
    </source>
</evidence>
<feature type="domain" description="YknX-like C-terminal permuted SH3-like" evidence="5">
    <location>
        <begin position="252"/>
        <end position="320"/>
    </location>
</feature>
<protein>
    <submittedName>
        <fullName evidence="6">Membrane fusion protein, multidrug efflux system</fullName>
    </submittedName>
</protein>
<comment type="similarity">
    <text evidence="1">Belongs to the membrane fusion protein (MFP) (TC 8.A.1) family.</text>
</comment>
<evidence type="ECO:0000259" key="3">
    <source>
        <dbReference type="Pfam" id="PF25917"/>
    </source>
</evidence>
<gene>
    <name evidence="6" type="ORF">SAMN04487954_101169</name>
</gene>
<dbReference type="FunFam" id="2.40.30.170:FF:000010">
    <property type="entry name" value="Efflux RND transporter periplasmic adaptor subunit"/>
    <property type="match status" value="1"/>
</dbReference>
<dbReference type="Gene3D" id="1.10.287.470">
    <property type="entry name" value="Helix hairpin bin"/>
    <property type="match status" value="1"/>
</dbReference>
<dbReference type="GO" id="GO:1990281">
    <property type="term" value="C:efflux pump complex"/>
    <property type="evidence" value="ECO:0007669"/>
    <property type="project" value="TreeGrafter"/>
</dbReference>
<dbReference type="Pfam" id="PF25917">
    <property type="entry name" value="BSH_RND"/>
    <property type="match status" value="1"/>
</dbReference>
<dbReference type="Proteomes" id="UP000198525">
    <property type="component" value="Unassembled WGS sequence"/>
</dbReference>
<evidence type="ECO:0000256" key="1">
    <source>
        <dbReference type="ARBA" id="ARBA00009477"/>
    </source>
</evidence>
<dbReference type="PANTHER" id="PTHR30469:SF16">
    <property type="entry name" value="HAE1 FAMILY EFFLUX PUMP MFP COMPONENT"/>
    <property type="match status" value="1"/>
</dbReference>
<feature type="domain" description="Multidrug resistance protein MdtA-like barrel-sandwich hybrid" evidence="3">
    <location>
        <begin position="41"/>
        <end position="162"/>
    </location>
</feature>
<dbReference type="InterPro" id="IPR058792">
    <property type="entry name" value="Beta-barrel_RND_2"/>
</dbReference>
<dbReference type="NCBIfam" id="TIGR01730">
    <property type="entry name" value="RND_mfp"/>
    <property type="match status" value="1"/>
</dbReference>
<dbReference type="PANTHER" id="PTHR30469">
    <property type="entry name" value="MULTIDRUG RESISTANCE PROTEIN MDTA"/>
    <property type="match status" value="1"/>
</dbReference>
<evidence type="ECO:0000256" key="2">
    <source>
        <dbReference type="SAM" id="Coils"/>
    </source>
</evidence>
<dbReference type="InterPro" id="IPR058637">
    <property type="entry name" value="YknX-like_C"/>
</dbReference>
<reference evidence="6 7" key="1">
    <citation type="submission" date="2016-10" db="EMBL/GenBank/DDBJ databases">
        <authorList>
            <person name="de Groot N.N."/>
        </authorList>
    </citation>
    <scope>NUCLEOTIDE SEQUENCE [LARGE SCALE GENOMIC DNA]</scope>
    <source>
        <strain evidence="6 7">CGMCC 1.6133</strain>
    </source>
</reference>
<organism evidence="6 7">
    <name type="scientific">Billgrantia gudaonensis</name>
    <dbReference type="NCBI Taxonomy" id="376427"/>
    <lineage>
        <taxon>Bacteria</taxon>
        <taxon>Pseudomonadati</taxon>
        <taxon>Pseudomonadota</taxon>
        <taxon>Gammaproteobacteria</taxon>
        <taxon>Oceanospirillales</taxon>
        <taxon>Halomonadaceae</taxon>
        <taxon>Billgrantia</taxon>
    </lineage>
</organism>
<dbReference type="GO" id="GO:0015562">
    <property type="term" value="F:efflux transmembrane transporter activity"/>
    <property type="evidence" value="ECO:0007669"/>
    <property type="project" value="TreeGrafter"/>
</dbReference>
<dbReference type="Pfam" id="PF25954">
    <property type="entry name" value="Beta-barrel_RND_2"/>
    <property type="match status" value="1"/>
</dbReference>
<dbReference type="InterPro" id="IPR058625">
    <property type="entry name" value="MdtA-like_BSH"/>
</dbReference>
<name>A0A1G8MYM8_9GAMM</name>
<evidence type="ECO:0000313" key="6">
    <source>
        <dbReference type="EMBL" id="SDI73014.1"/>
    </source>
</evidence>
<evidence type="ECO:0000259" key="5">
    <source>
        <dbReference type="Pfam" id="PF25989"/>
    </source>
</evidence>
<dbReference type="Gene3D" id="2.40.420.20">
    <property type="match status" value="1"/>
</dbReference>
<keyword evidence="7" id="KW-1185">Reference proteome</keyword>
<dbReference type="Pfam" id="PF25989">
    <property type="entry name" value="YknX_C"/>
    <property type="match status" value="1"/>
</dbReference>
<proteinExistence type="inferred from homology"/>
<dbReference type="EMBL" id="FNES01000001">
    <property type="protein sequence ID" value="SDI73014.1"/>
    <property type="molecule type" value="Genomic_DNA"/>
</dbReference>
<keyword evidence="2" id="KW-0175">Coiled coil</keyword>
<dbReference type="Gene3D" id="2.40.30.170">
    <property type="match status" value="1"/>
</dbReference>